<dbReference type="InterPro" id="IPR037460">
    <property type="entry name" value="SEST-like"/>
</dbReference>
<organism evidence="5 6">
    <name type="scientific">Streptomonospora salina</name>
    <dbReference type="NCBI Taxonomy" id="104205"/>
    <lineage>
        <taxon>Bacteria</taxon>
        <taxon>Bacillati</taxon>
        <taxon>Actinomycetota</taxon>
        <taxon>Actinomycetes</taxon>
        <taxon>Streptosporangiales</taxon>
        <taxon>Nocardiopsidaceae</taxon>
        <taxon>Streptomonospora</taxon>
    </lineage>
</organism>
<evidence type="ECO:0000313" key="6">
    <source>
        <dbReference type="Proteomes" id="UP000578077"/>
    </source>
</evidence>
<accession>A0A841E4P7</accession>
<dbReference type="Proteomes" id="UP000578077">
    <property type="component" value="Unassembled WGS sequence"/>
</dbReference>
<proteinExistence type="predicted"/>
<dbReference type="GO" id="GO:0019433">
    <property type="term" value="P:triglyceride catabolic process"/>
    <property type="evidence" value="ECO:0007669"/>
    <property type="project" value="TreeGrafter"/>
</dbReference>
<dbReference type="SUPFAM" id="SSF52266">
    <property type="entry name" value="SGNH hydrolase"/>
    <property type="match status" value="1"/>
</dbReference>
<dbReference type="AlphaFoldDB" id="A0A841E4P7"/>
<name>A0A841E4P7_9ACTN</name>
<dbReference type="GO" id="GO:0004806">
    <property type="term" value="F:triacylglycerol lipase activity"/>
    <property type="evidence" value="ECO:0007669"/>
    <property type="project" value="TreeGrafter"/>
</dbReference>
<dbReference type="CDD" id="cd01823">
    <property type="entry name" value="SEST_like"/>
    <property type="match status" value="1"/>
</dbReference>
<evidence type="ECO:0000259" key="4">
    <source>
        <dbReference type="Pfam" id="PF13472"/>
    </source>
</evidence>
<dbReference type="InterPro" id="IPR013830">
    <property type="entry name" value="SGNH_hydro"/>
</dbReference>
<feature type="disulfide bond" evidence="2">
    <location>
        <begin position="213"/>
        <end position="259"/>
    </location>
</feature>
<feature type="disulfide bond" evidence="2">
    <location>
        <begin position="146"/>
        <end position="159"/>
    </location>
</feature>
<gene>
    <name evidence="5" type="ORF">HNR25_001747</name>
</gene>
<feature type="active site" description="Nucleophile" evidence="1">
    <location>
        <position position="53"/>
    </location>
</feature>
<sequence length="306" mass="31380">MSAACVFNRRGAPAFALAGALVLTATAAPAGADTDADGPAGGIADEYVALGDSFTAGPFIPPPYGDPALCLRSRSNYPNRVAEAAGADEFTDASCIGAETGDMAEPQGLGLATNPAQLDALTPETTLVTLGVGGNDLGYSELALTCLALAATDPDGAPCRDHYTGPGGDEIRERLPEVGENVGGVLEAVGRRSPDATVAVVGYLELLPREDGCLQAPFADDDVEYLYGVWAELNAVLEKEAADAGAVFVDTSDPGHDMCAPSGRRWVEGVFPNRPAAPVHPNAAGMTEVGDRVLEALGVRRDSPQV</sequence>
<feature type="active site" evidence="1">
    <location>
        <position position="280"/>
    </location>
</feature>
<protein>
    <submittedName>
        <fullName evidence="5">Lysophospholipase L1-like esterase</fullName>
    </submittedName>
</protein>
<keyword evidence="6" id="KW-1185">Reference proteome</keyword>
<evidence type="ECO:0000256" key="3">
    <source>
        <dbReference type="SAM" id="SignalP"/>
    </source>
</evidence>
<dbReference type="PANTHER" id="PTHR37981">
    <property type="entry name" value="LIPASE 2"/>
    <property type="match status" value="1"/>
</dbReference>
<reference evidence="5 6" key="1">
    <citation type="submission" date="2020-08" db="EMBL/GenBank/DDBJ databases">
        <title>Sequencing the genomes of 1000 actinobacteria strains.</title>
        <authorList>
            <person name="Klenk H.-P."/>
        </authorList>
    </citation>
    <scope>NUCLEOTIDE SEQUENCE [LARGE SCALE GENOMIC DNA]</scope>
    <source>
        <strain evidence="5 6">DSM 44593</strain>
    </source>
</reference>
<evidence type="ECO:0000256" key="1">
    <source>
        <dbReference type="PIRSR" id="PIRSR637460-1"/>
    </source>
</evidence>
<dbReference type="InterPro" id="IPR036514">
    <property type="entry name" value="SGNH_hydro_sf"/>
</dbReference>
<feature type="domain" description="SGNH hydrolase-type esterase" evidence="4">
    <location>
        <begin position="49"/>
        <end position="286"/>
    </location>
</feature>
<dbReference type="Gene3D" id="3.40.50.1110">
    <property type="entry name" value="SGNH hydrolase"/>
    <property type="match status" value="1"/>
</dbReference>
<comment type="caution">
    <text evidence="5">The sequence shown here is derived from an EMBL/GenBank/DDBJ whole genome shotgun (WGS) entry which is preliminary data.</text>
</comment>
<keyword evidence="2" id="KW-1015">Disulfide bond</keyword>
<feature type="chain" id="PRO_5038776635" evidence="3">
    <location>
        <begin position="28"/>
        <end position="306"/>
    </location>
</feature>
<dbReference type="PANTHER" id="PTHR37981:SF1">
    <property type="entry name" value="SGNH HYDROLASE-TYPE ESTERASE DOMAIN-CONTAINING PROTEIN"/>
    <property type="match status" value="1"/>
</dbReference>
<evidence type="ECO:0000313" key="5">
    <source>
        <dbReference type="EMBL" id="MBB5997996.1"/>
    </source>
</evidence>
<evidence type="ECO:0000256" key="2">
    <source>
        <dbReference type="PIRSR" id="PIRSR637460-2"/>
    </source>
</evidence>
<dbReference type="Pfam" id="PF13472">
    <property type="entry name" value="Lipase_GDSL_2"/>
    <property type="match status" value="1"/>
</dbReference>
<feature type="disulfide bond" evidence="2">
    <location>
        <begin position="70"/>
        <end position="95"/>
    </location>
</feature>
<feature type="signal peptide" evidence="3">
    <location>
        <begin position="1"/>
        <end position="27"/>
    </location>
</feature>
<keyword evidence="3" id="KW-0732">Signal</keyword>
<dbReference type="RefSeq" id="WP_184634161.1">
    <property type="nucleotide sequence ID" value="NZ_BAABKT010000023.1"/>
</dbReference>
<dbReference type="EMBL" id="JACHLY010000001">
    <property type="protein sequence ID" value="MBB5997996.1"/>
    <property type="molecule type" value="Genomic_DNA"/>
</dbReference>